<dbReference type="InterPro" id="IPR014719">
    <property type="entry name" value="Ribosomal_bL12_C/ClpS-like"/>
</dbReference>
<dbReference type="Proteomes" id="UP000078542">
    <property type="component" value="Unassembled WGS sequence"/>
</dbReference>
<dbReference type="PANTHER" id="PTHR45987">
    <property type="entry name" value="39S RIBOSOMAL PROTEIN L12"/>
    <property type="match status" value="1"/>
</dbReference>
<dbReference type="InterPro" id="IPR036235">
    <property type="entry name" value="Ribosomal_bL12_oligo_N_sf"/>
</dbReference>
<dbReference type="GO" id="GO:0003729">
    <property type="term" value="F:mRNA binding"/>
    <property type="evidence" value="ECO:0007669"/>
    <property type="project" value="TreeGrafter"/>
</dbReference>
<dbReference type="Gene3D" id="3.30.1390.10">
    <property type="match status" value="1"/>
</dbReference>
<dbReference type="GO" id="GO:0003735">
    <property type="term" value="F:structural constituent of ribosome"/>
    <property type="evidence" value="ECO:0007669"/>
    <property type="project" value="InterPro"/>
</dbReference>
<dbReference type="Pfam" id="PF16320">
    <property type="entry name" value="Ribosomal_L12_N"/>
    <property type="match status" value="1"/>
</dbReference>
<feature type="domain" description="Large ribosomal subunit protein bL12 oligomerization" evidence="5">
    <location>
        <begin position="61"/>
        <end position="104"/>
    </location>
</feature>
<organism evidence="6 7">
    <name type="scientific">Cyphomyrmex costatus</name>
    <dbReference type="NCBI Taxonomy" id="456900"/>
    <lineage>
        <taxon>Eukaryota</taxon>
        <taxon>Metazoa</taxon>
        <taxon>Ecdysozoa</taxon>
        <taxon>Arthropoda</taxon>
        <taxon>Hexapoda</taxon>
        <taxon>Insecta</taxon>
        <taxon>Pterygota</taxon>
        <taxon>Neoptera</taxon>
        <taxon>Endopterygota</taxon>
        <taxon>Hymenoptera</taxon>
        <taxon>Apocrita</taxon>
        <taxon>Aculeata</taxon>
        <taxon>Formicoidea</taxon>
        <taxon>Formicidae</taxon>
        <taxon>Myrmicinae</taxon>
        <taxon>Cyphomyrmex</taxon>
    </lineage>
</organism>
<dbReference type="GO" id="GO:0005762">
    <property type="term" value="C:mitochondrial large ribosomal subunit"/>
    <property type="evidence" value="ECO:0007669"/>
    <property type="project" value="TreeGrafter"/>
</dbReference>
<dbReference type="STRING" id="456900.A0A151IP80"/>
<keyword evidence="7" id="KW-1185">Reference proteome</keyword>
<evidence type="ECO:0000256" key="2">
    <source>
        <dbReference type="ARBA" id="ARBA00022980"/>
    </source>
</evidence>
<evidence type="ECO:0000256" key="3">
    <source>
        <dbReference type="ARBA" id="ARBA00023274"/>
    </source>
</evidence>
<dbReference type="GO" id="GO:0006412">
    <property type="term" value="P:translation"/>
    <property type="evidence" value="ECO:0007669"/>
    <property type="project" value="InterPro"/>
</dbReference>
<dbReference type="InterPro" id="IPR008932">
    <property type="entry name" value="Ribosomal_bL12_oligo"/>
</dbReference>
<evidence type="ECO:0000259" key="5">
    <source>
        <dbReference type="Pfam" id="PF16320"/>
    </source>
</evidence>
<evidence type="ECO:0000256" key="1">
    <source>
        <dbReference type="ARBA" id="ARBA00007197"/>
    </source>
</evidence>
<feature type="non-terminal residue" evidence="6">
    <location>
        <position position="1"/>
    </location>
</feature>
<dbReference type="AlphaFoldDB" id="A0A151IP80"/>
<protein>
    <submittedName>
        <fullName evidence="6">39S ribosomal protein L12, mitochondrial</fullName>
    </submittedName>
</protein>
<sequence>QLFIMINTIRLISRQNLSQFRRFHKCVVRQTESSATAATETIAVAPPPPSSSSVEEPVHPKIDKIANDITALNLIEVAQLSDLLKKRLNLPDAPIMPVGGFVASQALEEEEVQKKVQTEFTVKLMAFDEKQKVALIKEIKSLLPDTNLVQAKKFVDSAPAIVKADIAKDEAETLRDALTKVGATVQII</sequence>
<name>A0A151IP80_9HYME</name>
<evidence type="ECO:0000313" key="7">
    <source>
        <dbReference type="Proteomes" id="UP000078542"/>
    </source>
</evidence>
<dbReference type="EMBL" id="KQ976878">
    <property type="protein sequence ID" value="KYN07646.1"/>
    <property type="molecule type" value="Genomic_DNA"/>
</dbReference>
<evidence type="ECO:0000259" key="4">
    <source>
        <dbReference type="Pfam" id="PF00542"/>
    </source>
</evidence>
<gene>
    <name evidence="6" type="ORF">ALC62_01361</name>
</gene>
<dbReference type="InterPro" id="IPR013823">
    <property type="entry name" value="Ribosomal_bL12_C"/>
</dbReference>
<keyword evidence="3" id="KW-0687">Ribonucleoprotein</keyword>
<reference evidence="6 7" key="1">
    <citation type="submission" date="2016-03" db="EMBL/GenBank/DDBJ databases">
        <title>Cyphomyrmex costatus WGS genome.</title>
        <authorList>
            <person name="Nygaard S."/>
            <person name="Hu H."/>
            <person name="Boomsma J."/>
            <person name="Zhang G."/>
        </authorList>
    </citation>
    <scope>NUCLEOTIDE SEQUENCE [LARGE SCALE GENOMIC DNA]</scope>
    <source>
        <strain evidence="6">MS0001</strain>
        <tissue evidence="6">Whole body</tissue>
    </source>
</reference>
<dbReference type="FunFam" id="3.30.1390.10:FF:000001">
    <property type="entry name" value="50S ribosomal protein L7/L12"/>
    <property type="match status" value="1"/>
</dbReference>
<comment type="similarity">
    <text evidence="1">Belongs to the bacterial ribosomal protein bL12 family.</text>
</comment>
<keyword evidence="2 6" id="KW-0689">Ribosomal protein</keyword>
<proteinExistence type="inferred from homology"/>
<dbReference type="CDD" id="cd00387">
    <property type="entry name" value="Ribosomal_L7_L12"/>
    <property type="match status" value="1"/>
</dbReference>
<evidence type="ECO:0000313" key="6">
    <source>
        <dbReference type="EMBL" id="KYN07646.1"/>
    </source>
</evidence>
<dbReference type="SUPFAM" id="SSF54736">
    <property type="entry name" value="ClpS-like"/>
    <property type="match status" value="1"/>
</dbReference>
<dbReference type="Pfam" id="PF00542">
    <property type="entry name" value="Ribosomal_L12"/>
    <property type="match status" value="1"/>
</dbReference>
<dbReference type="SUPFAM" id="SSF48300">
    <property type="entry name" value="Ribosomal protein L7/12, oligomerisation (N-terminal) domain"/>
    <property type="match status" value="1"/>
</dbReference>
<accession>A0A151IP80</accession>
<dbReference type="PANTHER" id="PTHR45987:SF4">
    <property type="entry name" value="LARGE RIBOSOMAL SUBUNIT PROTEIN BL12M"/>
    <property type="match status" value="1"/>
</dbReference>
<dbReference type="InterPro" id="IPR000206">
    <property type="entry name" value="Ribosomal_bL12"/>
</dbReference>
<feature type="domain" description="Large ribosomal subunit protein bL12 C-terminal" evidence="4">
    <location>
        <begin position="120"/>
        <end position="187"/>
    </location>
</feature>